<evidence type="ECO:0000259" key="1">
    <source>
        <dbReference type="Pfam" id="PF01695"/>
    </source>
</evidence>
<proteinExistence type="predicted"/>
<dbReference type="HOGENOM" id="CLU_062999_8_3_6"/>
<dbReference type="AlphaFoldDB" id="A0A010SZS8"/>
<dbReference type="InterPro" id="IPR002611">
    <property type="entry name" value="IstB_ATP-bd"/>
</dbReference>
<dbReference type="GO" id="GO:0005524">
    <property type="term" value="F:ATP binding"/>
    <property type="evidence" value="ECO:0007669"/>
    <property type="project" value="InterPro"/>
</dbReference>
<gene>
    <name evidence="2" type="ORF">HK44_029380</name>
</gene>
<organism evidence="2 3">
    <name type="scientific">Pseudomonas fluorescens HK44</name>
    <dbReference type="NCBI Taxonomy" id="1042209"/>
    <lineage>
        <taxon>Bacteria</taxon>
        <taxon>Pseudomonadati</taxon>
        <taxon>Pseudomonadota</taxon>
        <taxon>Gammaproteobacteria</taxon>
        <taxon>Pseudomonadales</taxon>
        <taxon>Pseudomonadaceae</taxon>
        <taxon>Pseudomonas</taxon>
    </lineage>
</organism>
<dbReference type="Pfam" id="PF01695">
    <property type="entry name" value="IstB_IS21"/>
    <property type="match status" value="1"/>
</dbReference>
<dbReference type="InterPro" id="IPR027417">
    <property type="entry name" value="P-loop_NTPase"/>
</dbReference>
<reference evidence="2 3" key="1">
    <citation type="journal article" date="2011" name="J. Bacteriol.">
        <title>Draft genome sequence of the polycyclic aromatic hydrocarbon-degrading, genetically engineered bioluminescent bioreporter Pseudomonas fluorescens HK44.</title>
        <authorList>
            <person name="Chauhan A."/>
            <person name="Layton A.C."/>
            <person name="Williams D.E."/>
            <person name="Smartt A.E."/>
            <person name="Ripp S."/>
            <person name="Karpinets T.V."/>
            <person name="Brown S.D."/>
            <person name="Sayler G.S."/>
        </authorList>
    </citation>
    <scope>NUCLEOTIDE SEQUENCE [LARGE SCALE GENOMIC DNA]</scope>
    <source>
        <strain evidence="2 3">HK44</strain>
        <plasmid evidence="2">pUTK21</plasmid>
    </source>
</reference>
<sequence>MLELLDDRYGQRSTLVTGQMPVDKWHDLIGGPTLAYAILVRLVHYTDHIELKGKSMCRRSPKLTSAGTSD</sequence>
<keyword evidence="2" id="KW-0614">Plasmid</keyword>
<geneLocation type="plasmid" evidence="2">
    <name>pUTK21</name>
</geneLocation>
<name>A0A010SZS8_PSEFL</name>
<dbReference type="Proteomes" id="UP000022611">
    <property type="component" value="Unassembled WGS sequence"/>
</dbReference>
<evidence type="ECO:0000313" key="3">
    <source>
        <dbReference type="Proteomes" id="UP000022611"/>
    </source>
</evidence>
<protein>
    <submittedName>
        <fullName evidence="2">Transposase</fullName>
    </submittedName>
</protein>
<dbReference type="EMBL" id="AFOY02000029">
    <property type="protein sequence ID" value="EXF91032.1"/>
    <property type="molecule type" value="Genomic_DNA"/>
</dbReference>
<dbReference type="PATRIC" id="fig|1042209.11.peg.79"/>
<evidence type="ECO:0000313" key="2">
    <source>
        <dbReference type="EMBL" id="EXF91032.1"/>
    </source>
</evidence>
<comment type="caution">
    <text evidence="2">The sequence shown here is derived from an EMBL/GenBank/DDBJ whole genome shotgun (WGS) entry which is preliminary data.</text>
</comment>
<dbReference type="Gene3D" id="3.40.50.300">
    <property type="entry name" value="P-loop containing nucleotide triphosphate hydrolases"/>
    <property type="match status" value="1"/>
</dbReference>
<accession>A0A010SZS8</accession>
<feature type="domain" description="IstB-like ATP-binding" evidence="1">
    <location>
        <begin position="1"/>
        <end position="60"/>
    </location>
</feature>